<comment type="caution">
    <text evidence="2">The sequence shown here is derived from an EMBL/GenBank/DDBJ whole genome shotgun (WGS) entry which is preliminary data.</text>
</comment>
<keyword evidence="3" id="KW-1185">Reference proteome</keyword>
<dbReference type="EMBL" id="LKEA01000007">
    <property type="protein sequence ID" value="ROW07892.1"/>
    <property type="molecule type" value="Genomic_DNA"/>
</dbReference>
<dbReference type="InterPro" id="IPR010730">
    <property type="entry name" value="HET"/>
</dbReference>
<dbReference type="STRING" id="356882.A0A423WWQ1"/>
<dbReference type="PANTHER" id="PTHR33112:SF16">
    <property type="entry name" value="HETEROKARYON INCOMPATIBILITY DOMAIN-CONTAINING PROTEIN"/>
    <property type="match status" value="1"/>
</dbReference>
<name>A0A423WWQ1_9PEZI</name>
<dbReference type="PANTHER" id="PTHR33112">
    <property type="entry name" value="DOMAIN PROTEIN, PUTATIVE-RELATED"/>
    <property type="match status" value="1"/>
</dbReference>
<accession>A0A423WWQ1</accession>
<gene>
    <name evidence="2" type="ORF">VMCG_03609</name>
</gene>
<organism evidence="2 3">
    <name type="scientific">Cytospora schulzeri</name>
    <dbReference type="NCBI Taxonomy" id="448051"/>
    <lineage>
        <taxon>Eukaryota</taxon>
        <taxon>Fungi</taxon>
        <taxon>Dikarya</taxon>
        <taxon>Ascomycota</taxon>
        <taxon>Pezizomycotina</taxon>
        <taxon>Sordariomycetes</taxon>
        <taxon>Sordariomycetidae</taxon>
        <taxon>Diaporthales</taxon>
        <taxon>Cytosporaceae</taxon>
        <taxon>Cytospora</taxon>
    </lineage>
</organism>
<dbReference type="Pfam" id="PF06985">
    <property type="entry name" value="HET"/>
    <property type="match status" value="1"/>
</dbReference>
<feature type="domain" description="Heterokaryon incompatibility" evidence="1">
    <location>
        <begin position="134"/>
        <end position="274"/>
    </location>
</feature>
<evidence type="ECO:0000313" key="2">
    <source>
        <dbReference type="EMBL" id="ROW07892.1"/>
    </source>
</evidence>
<dbReference type="OrthoDB" id="5125733at2759"/>
<sequence>MSNELDPTEGLCSLCSTISVPYEEPNGQNQLSHGLRSEARVVNRQQPVWEFKHGTVSYVLRSARRGCSFCFLLAPGLLSPPGLDLGILNAVDEKTQWLLLRDEVVLPARIIDVGTERDEDLRLYVPRSATRGKYAVLSYCWGQSNLFVTTSANFELLQHGFPVKSLPRTLRDAVGLTRGLGLRYLWVDAFCIIQGDDDVARADWALQVKSMEHVYAHALATISAAGGSNSNCGLYSHGKCLLHRSGGGYLSVSPNNMEEFVHEPINRRAWTMQEHLLSPRLLICTSYGLIWQCNEALIGKGTTDVRFPPTFKYRLPDPPSVPLWTSIVENFCVRDLTNPADKFHAIAALARRYHAVTNDGYVAGLWKSKLREHLLWVQQPHWGRKPRAISGSTRPERYRAPTWSWASIDSPVRYIYSDIHFFWDTAGKWLAEARCHVELVDAGNPFGAVKAARLVLTGPSWKPGYTGITRSCI</sequence>
<proteinExistence type="predicted"/>
<evidence type="ECO:0000259" key="1">
    <source>
        <dbReference type="Pfam" id="PF06985"/>
    </source>
</evidence>
<dbReference type="Proteomes" id="UP000283895">
    <property type="component" value="Unassembled WGS sequence"/>
</dbReference>
<reference evidence="2 3" key="1">
    <citation type="submission" date="2015-09" db="EMBL/GenBank/DDBJ databases">
        <title>Host preference determinants of Valsa canker pathogens revealed by comparative genomics.</title>
        <authorList>
            <person name="Yin Z."/>
            <person name="Huang L."/>
        </authorList>
    </citation>
    <scope>NUCLEOTIDE SEQUENCE [LARGE SCALE GENOMIC DNA]</scope>
    <source>
        <strain evidence="2 3">03-1</strain>
    </source>
</reference>
<dbReference type="AlphaFoldDB" id="A0A423WWQ1"/>
<evidence type="ECO:0000313" key="3">
    <source>
        <dbReference type="Proteomes" id="UP000283895"/>
    </source>
</evidence>
<protein>
    <recommendedName>
        <fullName evidence="1">Heterokaryon incompatibility domain-containing protein</fullName>
    </recommendedName>
</protein>